<gene>
    <name evidence="2" type="ORF">H8Z77_08205</name>
</gene>
<dbReference type="RefSeq" id="WP_186996701.1">
    <property type="nucleotide sequence ID" value="NZ_JACOQK010000001.1"/>
</dbReference>
<keyword evidence="1" id="KW-1133">Transmembrane helix</keyword>
<comment type="caution">
    <text evidence="2">The sequence shown here is derived from an EMBL/GenBank/DDBJ whole genome shotgun (WGS) entry which is preliminary data.</text>
</comment>
<sequence length="277" mass="32269">MFLTLQGFTLYQLFFYFIIYSVMGWTMETILCSYNEKKFVNRGYLSGPYCPIYGVGMCLIILTLSSYQDRLTDLFLGGILVASTLEYFTGWLMEKLFHTKWWDYSDKKFNLHGRICLQISLAWGVLSLVIIKVVQPFVNQFVNWIPVNIGKVILIVFGIIFIADAIHATIIAAHLSKKIHLINQIKADLHNLSLKLNPHPQEKLKNLTINQLFANVASYLNTKKIENRENFQKRIAELIANYRHTQHKSIFERRLQKAFPSMKSIPRKKRTNKTTKK</sequence>
<reference evidence="2 3" key="1">
    <citation type="submission" date="2020-08" db="EMBL/GenBank/DDBJ databases">
        <title>Genome public.</title>
        <authorList>
            <person name="Liu C."/>
            <person name="Sun Q."/>
        </authorList>
    </citation>
    <scope>NUCLEOTIDE SEQUENCE [LARGE SCALE GENOMIC DNA]</scope>
    <source>
        <strain evidence="2 3">NSJ-27</strain>
    </source>
</reference>
<evidence type="ECO:0000313" key="2">
    <source>
        <dbReference type="EMBL" id="MBC5787996.1"/>
    </source>
</evidence>
<evidence type="ECO:0000256" key="1">
    <source>
        <dbReference type="SAM" id="Phobius"/>
    </source>
</evidence>
<proteinExistence type="predicted"/>
<keyword evidence="1" id="KW-0472">Membrane</keyword>
<keyword evidence="3" id="KW-1185">Reference proteome</keyword>
<dbReference type="EMBL" id="JACOQK010000001">
    <property type="protein sequence ID" value="MBC5787996.1"/>
    <property type="molecule type" value="Genomic_DNA"/>
</dbReference>
<accession>A0ABR7IS74</accession>
<organism evidence="2 3">
    <name type="scientific">Clostridium facile</name>
    <dbReference type="NCBI Taxonomy" id="2763035"/>
    <lineage>
        <taxon>Bacteria</taxon>
        <taxon>Bacillati</taxon>
        <taxon>Bacillota</taxon>
        <taxon>Clostridia</taxon>
        <taxon>Eubacteriales</taxon>
        <taxon>Clostridiaceae</taxon>
        <taxon>Clostridium</taxon>
    </lineage>
</organism>
<dbReference type="InterPro" id="IPR010540">
    <property type="entry name" value="CmpB_TMEM229"/>
</dbReference>
<dbReference type="Pfam" id="PF06541">
    <property type="entry name" value="ABC_trans_CmpB"/>
    <property type="match status" value="1"/>
</dbReference>
<protein>
    <submittedName>
        <fullName evidence="2">ABC transporter permease</fullName>
    </submittedName>
</protein>
<feature type="transmembrane region" description="Helical" evidence="1">
    <location>
        <begin position="115"/>
        <end position="134"/>
    </location>
</feature>
<feature type="transmembrane region" description="Helical" evidence="1">
    <location>
        <begin position="13"/>
        <end position="34"/>
    </location>
</feature>
<keyword evidence="1" id="KW-0812">Transmembrane</keyword>
<dbReference type="Proteomes" id="UP000649151">
    <property type="component" value="Unassembled WGS sequence"/>
</dbReference>
<feature type="transmembrane region" description="Helical" evidence="1">
    <location>
        <begin position="74"/>
        <end position="94"/>
    </location>
</feature>
<evidence type="ECO:0000313" key="3">
    <source>
        <dbReference type="Proteomes" id="UP000649151"/>
    </source>
</evidence>
<feature type="transmembrane region" description="Helical" evidence="1">
    <location>
        <begin position="154"/>
        <end position="176"/>
    </location>
</feature>
<feature type="transmembrane region" description="Helical" evidence="1">
    <location>
        <begin position="46"/>
        <end position="68"/>
    </location>
</feature>
<name>A0ABR7IS74_9CLOT</name>